<evidence type="ECO:0000313" key="2">
    <source>
        <dbReference type="WBParaSite" id="RSKR_0000123025.1"/>
    </source>
</evidence>
<protein>
    <submittedName>
        <fullName evidence="2">Uncharacterized protein</fullName>
    </submittedName>
</protein>
<name>A0AC35TJ21_9BILA</name>
<sequence>METLQFDKEKACAELVDTKLSFLEKEEPNKLKRKYDPRINYWEKFPEIPIKRNVTAVCLNGSNITYSAGACYRDRK</sequence>
<accession>A0AC35TJ21</accession>
<dbReference type="WBParaSite" id="RSKR_0000123025.1">
    <property type="protein sequence ID" value="RSKR_0000123025.1"/>
    <property type="gene ID" value="RSKR_0000123025"/>
</dbReference>
<evidence type="ECO:0000313" key="1">
    <source>
        <dbReference type="Proteomes" id="UP000095286"/>
    </source>
</evidence>
<proteinExistence type="predicted"/>
<dbReference type="Proteomes" id="UP000095286">
    <property type="component" value="Unplaced"/>
</dbReference>
<reference evidence="2" key="1">
    <citation type="submission" date="2016-11" db="UniProtKB">
        <authorList>
            <consortium name="WormBaseParasite"/>
        </authorList>
    </citation>
    <scope>IDENTIFICATION</scope>
    <source>
        <strain evidence="2">KR3021</strain>
    </source>
</reference>
<organism evidence="1 2">
    <name type="scientific">Rhabditophanes sp. KR3021</name>
    <dbReference type="NCBI Taxonomy" id="114890"/>
    <lineage>
        <taxon>Eukaryota</taxon>
        <taxon>Metazoa</taxon>
        <taxon>Ecdysozoa</taxon>
        <taxon>Nematoda</taxon>
        <taxon>Chromadorea</taxon>
        <taxon>Rhabditida</taxon>
        <taxon>Tylenchina</taxon>
        <taxon>Panagrolaimomorpha</taxon>
        <taxon>Strongyloidoidea</taxon>
        <taxon>Alloionematidae</taxon>
        <taxon>Rhabditophanes</taxon>
    </lineage>
</organism>